<accession>A0A401H0W6</accession>
<sequence length="334" mass="36312">MYSPRRTYGSPPPELSNNPFIDHPSNALARFPDISGSNDLSGDSSQFAPWAQPSGSSLVSSTTGYAAQGAPAGYSNGYQQQPPMQLQPQQTSWNGGGGFAQPQQQGYVSQAPQISSPFQPSSSFGQQLAGQVNSTYTGMPQQQPQMQQQYSGYQTPQYGGAYQSGFPPQPNNQYLPEFDPYAQLQSTPFVATPSGGGNGQYRQLHPREYVQQHKAELEAWDGYAWKQIQNAFDALKEAWSARKRDVESRVRAMGGAGLFGGGGVYGGQAQEYARLESLTREAESNFDSVAASAFQMQEVYSGYRQSGDLASKRRVRESINAALSSLPDWPPQGL</sequence>
<evidence type="ECO:0000313" key="2">
    <source>
        <dbReference type="EMBL" id="GBE88030.1"/>
    </source>
</evidence>
<evidence type="ECO:0000256" key="1">
    <source>
        <dbReference type="SAM" id="MobiDB-lite"/>
    </source>
</evidence>
<comment type="caution">
    <text evidence="2">The sequence shown here is derived from an EMBL/GenBank/DDBJ whole genome shotgun (WGS) entry which is preliminary data.</text>
</comment>
<dbReference type="InParanoid" id="A0A401H0W6"/>
<protein>
    <submittedName>
        <fullName evidence="2">Uncharacterized protein</fullName>
    </submittedName>
</protein>
<gene>
    <name evidence="2" type="ORF">SCP_1202580</name>
</gene>
<keyword evidence="3" id="KW-1185">Reference proteome</keyword>
<organism evidence="2 3">
    <name type="scientific">Sparassis crispa</name>
    <dbReference type="NCBI Taxonomy" id="139825"/>
    <lineage>
        <taxon>Eukaryota</taxon>
        <taxon>Fungi</taxon>
        <taxon>Dikarya</taxon>
        <taxon>Basidiomycota</taxon>
        <taxon>Agaricomycotina</taxon>
        <taxon>Agaricomycetes</taxon>
        <taxon>Polyporales</taxon>
        <taxon>Sparassidaceae</taxon>
        <taxon>Sparassis</taxon>
    </lineage>
</organism>
<dbReference type="Proteomes" id="UP000287166">
    <property type="component" value="Unassembled WGS sequence"/>
</dbReference>
<dbReference type="RefSeq" id="XP_027618943.1">
    <property type="nucleotide sequence ID" value="XM_027763142.1"/>
</dbReference>
<proteinExistence type="predicted"/>
<dbReference type="GeneID" id="38784947"/>
<dbReference type="STRING" id="139825.A0A401H0W6"/>
<reference evidence="2 3" key="1">
    <citation type="journal article" date="2018" name="Sci. Rep.">
        <title>Genome sequence of the cauliflower mushroom Sparassis crispa (Hanabiratake) and its association with beneficial usage.</title>
        <authorList>
            <person name="Kiyama R."/>
            <person name="Furutani Y."/>
            <person name="Kawaguchi K."/>
            <person name="Nakanishi T."/>
        </authorList>
    </citation>
    <scope>NUCLEOTIDE SEQUENCE [LARGE SCALE GENOMIC DNA]</scope>
</reference>
<dbReference type="OrthoDB" id="3253876at2759"/>
<dbReference type="AlphaFoldDB" id="A0A401H0W6"/>
<evidence type="ECO:0000313" key="3">
    <source>
        <dbReference type="Proteomes" id="UP000287166"/>
    </source>
</evidence>
<feature type="compositionally biased region" description="Low complexity" evidence="1">
    <location>
        <begin position="79"/>
        <end position="90"/>
    </location>
</feature>
<feature type="region of interest" description="Disordered" evidence="1">
    <location>
        <begin position="1"/>
        <end position="101"/>
    </location>
</feature>
<dbReference type="EMBL" id="BFAD01000012">
    <property type="protein sequence ID" value="GBE88030.1"/>
    <property type="molecule type" value="Genomic_DNA"/>
</dbReference>
<name>A0A401H0W6_9APHY</name>
<feature type="compositionally biased region" description="Polar residues" evidence="1">
    <location>
        <begin position="35"/>
        <end position="65"/>
    </location>
</feature>